<feature type="transmembrane region" description="Helical" evidence="1">
    <location>
        <begin position="48"/>
        <end position="67"/>
    </location>
</feature>
<keyword evidence="1" id="KW-1133">Transmembrane helix</keyword>
<dbReference type="EMBL" id="JABFCZ010000023">
    <property type="protein sequence ID" value="MBD1548450.1"/>
    <property type="molecule type" value="Genomic_DNA"/>
</dbReference>
<feature type="domain" description="DUF1468" evidence="2">
    <location>
        <begin position="16"/>
        <end position="164"/>
    </location>
</feature>
<feature type="transmembrane region" description="Helical" evidence="1">
    <location>
        <begin position="145"/>
        <end position="170"/>
    </location>
</feature>
<protein>
    <submittedName>
        <fullName evidence="3">Tripartite tricarboxylate transporter TctB family protein</fullName>
    </submittedName>
</protein>
<sequence>MTGHSRKADMAVSSVLTLIGIAWTVEVFRSIPAGAGGGDVGPRAFPLLYGVLLIMLSAGWGLSRLMASEEPPRSAPPSDVEAEEGTATDTPKARIVALALTLFIVLLYGWMMTRVGFLLATFAVVLFSTLVILRERRFLVIGGMAFGITFATWLVFEVLLGIPLAVGSWINLG</sequence>
<dbReference type="AlphaFoldDB" id="A0A926P2P2"/>
<evidence type="ECO:0000313" key="3">
    <source>
        <dbReference type="EMBL" id="MBD1548450.1"/>
    </source>
</evidence>
<keyword evidence="1" id="KW-0812">Transmembrane</keyword>
<evidence type="ECO:0000259" key="2">
    <source>
        <dbReference type="Pfam" id="PF07331"/>
    </source>
</evidence>
<dbReference type="InterPro" id="IPR009936">
    <property type="entry name" value="DUF1468"/>
</dbReference>
<reference evidence="3" key="1">
    <citation type="submission" date="2020-05" db="EMBL/GenBank/DDBJ databases">
        <title>Identification of trans-AT polyketide cluster in two marine bacteria, producers of a novel glutaramide-containing polyketide sesbanimide D and analogs.</title>
        <authorList>
            <person name="Kacar D."/>
            <person name="Rodriguez P."/>
            <person name="Canedo L."/>
            <person name="Gonzalez E."/>
            <person name="Galan B."/>
            <person name="De La Calle F."/>
            <person name="Garcia J.L."/>
        </authorList>
    </citation>
    <scope>NUCLEOTIDE SEQUENCE</scope>
    <source>
        <strain evidence="3">PHM038</strain>
    </source>
</reference>
<organism evidence="3 4">
    <name type="scientific">Roseibium aggregatum</name>
    <dbReference type="NCBI Taxonomy" id="187304"/>
    <lineage>
        <taxon>Bacteria</taxon>
        <taxon>Pseudomonadati</taxon>
        <taxon>Pseudomonadota</taxon>
        <taxon>Alphaproteobacteria</taxon>
        <taxon>Hyphomicrobiales</taxon>
        <taxon>Stappiaceae</taxon>
        <taxon>Roseibium</taxon>
    </lineage>
</organism>
<dbReference type="Proteomes" id="UP000598467">
    <property type="component" value="Unassembled WGS sequence"/>
</dbReference>
<proteinExistence type="predicted"/>
<evidence type="ECO:0000256" key="1">
    <source>
        <dbReference type="SAM" id="Phobius"/>
    </source>
</evidence>
<accession>A0A926P2P2</accession>
<name>A0A926P2P2_9HYPH</name>
<dbReference type="Pfam" id="PF07331">
    <property type="entry name" value="TctB"/>
    <property type="match status" value="1"/>
</dbReference>
<evidence type="ECO:0000313" key="4">
    <source>
        <dbReference type="Proteomes" id="UP000598467"/>
    </source>
</evidence>
<gene>
    <name evidence="3" type="ORF">HK439_19480</name>
</gene>
<comment type="caution">
    <text evidence="3">The sequence shown here is derived from an EMBL/GenBank/DDBJ whole genome shotgun (WGS) entry which is preliminary data.</text>
</comment>
<feature type="transmembrane region" description="Helical" evidence="1">
    <location>
        <begin position="117"/>
        <end position="133"/>
    </location>
</feature>
<dbReference type="RefSeq" id="WP_190293142.1">
    <property type="nucleotide sequence ID" value="NZ_JABFCZ010000023.1"/>
</dbReference>
<keyword evidence="1" id="KW-0472">Membrane</keyword>
<feature type="transmembrane region" description="Helical" evidence="1">
    <location>
        <begin position="95"/>
        <end position="111"/>
    </location>
</feature>